<evidence type="ECO:0000256" key="1">
    <source>
        <dbReference type="SAM" id="Phobius"/>
    </source>
</evidence>
<gene>
    <name evidence="2" type="ORF">A9Q68_00145</name>
</gene>
<comment type="caution">
    <text evidence="2">The sequence shown here is derived from an EMBL/GenBank/DDBJ whole genome shotgun (WGS) entry which is preliminary data.</text>
</comment>
<dbReference type="Proteomes" id="UP000182015">
    <property type="component" value="Unassembled WGS sequence"/>
</dbReference>
<dbReference type="EMBL" id="LZDD01000001">
    <property type="protein sequence ID" value="OJF71989.1"/>
    <property type="molecule type" value="Genomic_DNA"/>
</dbReference>
<accession>A0A1L8MMM3</accession>
<keyword evidence="3" id="KW-1185">Reference proteome</keyword>
<evidence type="ECO:0000313" key="2">
    <source>
        <dbReference type="EMBL" id="OJF71989.1"/>
    </source>
</evidence>
<dbReference type="RefSeq" id="WP_003104934.1">
    <property type="nucleotide sequence ID" value="NZ_LZDD01000001.1"/>
</dbReference>
<feature type="transmembrane region" description="Helical" evidence="1">
    <location>
        <begin position="108"/>
        <end position="129"/>
    </location>
</feature>
<feature type="transmembrane region" description="Helical" evidence="1">
    <location>
        <begin position="5"/>
        <end position="22"/>
    </location>
</feature>
<dbReference type="InterPro" id="IPR018687">
    <property type="entry name" value="DUF2177_membr"/>
</dbReference>
<proteinExistence type="predicted"/>
<evidence type="ECO:0008006" key="4">
    <source>
        <dbReference type="Google" id="ProtNLM"/>
    </source>
</evidence>
<keyword evidence="1" id="KW-0812">Transmembrane</keyword>
<evidence type="ECO:0000313" key="3">
    <source>
        <dbReference type="Proteomes" id="UP000182015"/>
    </source>
</evidence>
<feature type="transmembrane region" description="Helical" evidence="1">
    <location>
        <begin position="42"/>
        <end position="62"/>
    </location>
</feature>
<dbReference type="Pfam" id="PF09945">
    <property type="entry name" value="DUF2177"/>
    <property type="match status" value="1"/>
</dbReference>
<dbReference type="GeneID" id="61420723"/>
<organism evidence="2 3">
    <name type="scientific">Streptococcus bovimastitidis</name>
    <dbReference type="NCBI Taxonomy" id="1856638"/>
    <lineage>
        <taxon>Bacteria</taxon>
        <taxon>Bacillati</taxon>
        <taxon>Bacillota</taxon>
        <taxon>Bacilli</taxon>
        <taxon>Lactobacillales</taxon>
        <taxon>Streptococcaceae</taxon>
        <taxon>Streptococcus</taxon>
    </lineage>
</organism>
<name>A0A1L8MMM3_9STRE</name>
<keyword evidence="1" id="KW-0472">Membrane</keyword>
<feature type="transmembrane region" description="Helical" evidence="1">
    <location>
        <begin position="69"/>
        <end position="88"/>
    </location>
</feature>
<reference evidence="3" key="1">
    <citation type="submission" date="2016-06" db="EMBL/GenBank/DDBJ databases">
        <authorList>
            <person name="de Vries S.P.W."/>
            <person name="Hadjirin N.F."/>
            <person name="Lay E.M."/>
            <person name="Zadoks R.N."/>
            <person name="Peacock S.J."/>
            <person name="Parkhill J."/>
            <person name="Grant A.J."/>
            <person name="Mcdougall S."/>
            <person name="Holmes M.A."/>
        </authorList>
    </citation>
    <scope>NUCLEOTIDE SEQUENCE [LARGE SCALE GENOMIC DNA]</scope>
    <source>
        <strain evidence="3">NZ1587</strain>
    </source>
</reference>
<sequence length="131" mass="14386">MIKRYLIIFGVFLLIDAAWLGLVAPKFYKNNIGHLMADKVNFIPAIIFYLLYVSAILIFIVNPTAESGNILKGILMGAFLGLVMYATYDLTNMATLKGWPTIVTVVDLIWGSFVTAATTGISIKIINILGL</sequence>
<dbReference type="STRING" id="1856638.A9Q68_00145"/>
<dbReference type="AlphaFoldDB" id="A0A1L8MMM3"/>
<dbReference type="OrthoDB" id="166547at2"/>
<protein>
    <recommendedName>
        <fullName evidence="4">DUF2177 domain-containing protein</fullName>
    </recommendedName>
</protein>
<keyword evidence="1" id="KW-1133">Transmembrane helix</keyword>